<dbReference type="Gene3D" id="3.40.630.30">
    <property type="match status" value="1"/>
</dbReference>
<proteinExistence type="predicted"/>
<keyword evidence="2 4" id="KW-0012">Acyltransferase</keyword>
<organism evidence="4 5">
    <name type="scientific">Solirubrobacter deserti</name>
    <dbReference type="NCBI Taxonomy" id="2282478"/>
    <lineage>
        <taxon>Bacteria</taxon>
        <taxon>Bacillati</taxon>
        <taxon>Actinomycetota</taxon>
        <taxon>Thermoleophilia</taxon>
        <taxon>Solirubrobacterales</taxon>
        <taxon>Solirubrobacteraceae</taxon>
        <taxon>Solirubrobacter</taxon>
    </lineage>
</organism>
<name>A0ABT4RSL4_9ACTN</name>
<sequence length="134" mass="14831">MIRPLAAGDREAAVALWHACGLTRPWNDPHADFSRAAEGPSSAVLGAFEDTTLIGSAMVGHDGHRGWVYYLGVHPEHRQRHLGRALMDACEAWVRERGVPKIEVMVRGDNAATRGFYEALGYGLEDVVVYSRRF</sequence>
<dbReference type="PROSITE" id="PS51186">
    <property type="entry name" value="GNAT"/>
    <property type="match status" value="1"/>
</dbReference>
<accession>A0ABT4RSL4</accession>
<keyword evidence="5" id="KW-1185">Reference proteome</keyword>
<evidence type="ECO:0000313" key="5">
    <source>
        <dbReference type="Proteomes" id="UP001147700"/>
    </source>
</evidence>
<evidence type="ECO:0000256" key="2">
    <source>
        <dbReference type="ARBA" id="ARBA00023315"/>
    </source>
</evidence>
<dbReference type="NCBIfam" id="NF002959">
    <property type="entry name" value="PRK03624.1"/>
    <property type="match status" value="1"/>
</dbReference>
<evidence type="ECO:0000313" key="4">
    <source>
        <dbReference type="EMBL" id="MDA0141588.1"/>
    </source>
</evidence>
<dbReference type="InterPro" id="IPR016181">
    <property type="entry name" value="Acyl_CoA_acyltransferase"/>
</dbReference>
<dbReference type="InterPro" id="IPR050832">
    <property type="entry name" value="Bact_Acetyltransf"/>
</dbReference>
<gene>
    <name evidence="4" type="ORF">OJ962_29110</name>
</gene>
<protein>
    <submittedName>
        <fullName evidence="4">GNAT family acetyltransferase</fullName>
        <ecNumber evidence="4">2.3.1.-</ecNumber>
    </submittedName>
</protein>
<dbReference type="SUPFAM" id="SSF55729">
    <property type="entry name" value="Acyl-CoA N-acyltransferases (Nat)"/>
    <property type="match status" value="1"/>
</dbReference>
<dbReference type="Pfam" id="PF00583">
    <property type="entry name" value="Acetyltransf_1"/>
    <property type="match status" value="1"/>
</dbReference>
<dbReference type="Proteomes" id="UP001147700">
    <property type="component" value="Unassembled WGS sequence"/>
</dbReference>
<comment type="caution">
    <text evidence="4">The sequence shown here is derived from an EMBL/GenBank/DDBJ whole genome shotgun (WGS) entry which is preliminary data.</text>
</comment>
<dbReference type="EC" id="2.3.1.-" evidence="4"/>
<keyword evidence="1 4" id="KW-0808">Transferase</keyword>
<dbReference type="EMBL" id="JAPCID010000060">
    <property type="protein sequence ID" value="MDA0141588.1"/>
    <property type="molecule type" value="Genomic_DNA"/>
</dbReference>
<dbReference type="InterPro" id="IPR000182">
    <property type="entry name" value="GNAT_dom"/>
</dbReference>
<dbReference type="CDD" id="cd04301">
    <property type="entry name" value="NAT_SF"/>
    <property type="match status" value="1"/>
</dbReference>
<reference evidence="4" key="1">
    <citation type="submission" date="2022-10" db="EMBL/GenBank/DDBJ databases">
        <title>The WGS of Solirubrobacter sp. CPCC 204708.</title>
        <authorList>
            <person name="Jiang Z."/>
        </authorList>
    </citation>
    <scope>NUCLEOTIDE SEQUENCE</scope>
    <source>
        <strain evidence="4">CPCC 204708</strain>
    </source>
</reference>
<evidence type="ECO:0000256" key="1">
    <source>
        <dbReference type="ARBA" id="ARBA00022679"/>
    </source>
</evidence>
<dbReference type="PANTHER" id="PTHR43877">
    <property type="entry name" value="AMINOALKYLPHOSPHONATE N-ACETYLTRANSFERASE-RELATED-RELATED"/>
    <property type="match status" value="1"/>
</dbReference>
<dbReference type="RefSeq" id="WP_202953530.1">
    <property type="nucleotide sequence ID" value="NZ_JAPCID010000060.1"/>
</dbReference>
<evidence type="ECO:0000259" key="3">
    <source>
        <dbReference type="PROSITE" id="PS51186"/>
    </source>
</evidence>
<feature type="domain" description="N-acetyltransferase" evidence="3">
    <location>
        <begin position="1"/>
        <end position="134"/>
    </location>
</feature>
<dbReference type="GO" id="GO:0016746">
    <property type="term" value="F:acyltransferase activity"/>
    <property type="evidence" value="ECO:0007669"/>
    <property type="project" value="UniProtKB-KW"/>
</dbReference>